<name>A0A5C2SIM6_9APHY</name>
<dbReference type="Pfam" id="PF00734">
    <property type="entry name" value="CBM_1"/>
    <property type="match status" value="1"/>
</dbReference>
<dbReference type="Gene3D" id="2.130.10.10">
    <property type="entry name" value="YVTN repeat-like/Quinoprotein amine dehydrogenase"/>
    <property type="match status" value="2"/>
</dbReference>
<evidence type="ECO:0000256" key="2">
    <source>
        <dbReference type="ARBA" id="ARBA00022801"/>
    </source>
</evidence>
<evidence type="ECO:0000259" key="9">
    <source>
        <dbReference type="PROSITE" id="PS51164"/>
    </source>
</evidence>
<feature type="chain" id="PRO_5022658500" evidence="8">
    <location>
        <begin position="22"/>
        <end position="868"/>
    </location>
</feature>
<dbReference type="SUPFAM" id="SSF57180">
    <property type="entry name" value="Cellulose-binding domain"/>
    <property type="match status" value="1"/>
</dbReference>
<comment type="similarity">
    <text evidence="7">Belongs to the glycosyl hydrolase 74 family.</text>
</comment>
<evidence type="ECO:0000256" key="6">
    <source>
        <dbReference type="ARBA" id="ARBA00023326"/>
    </source>
</evidence>
<dbReference type="Proteomes" id="UP000313359">
    <property type="component" value="Unassembled WGS sequence"/>
</dbReference>
<evidence type="ECO:0000313" key="10">
    <source>
        <dbReference type="EMBL" id="RPD62999.1"/>
    </source>
</evidence>
<dbReference type="AlphaFoldDB" id="A0A5C2SIM6"/>
<evidence type="ECO:0000313" key="11">
    <source>
        <dbReference type="Proteomes" id="UP000313359"/>
    </source>
</evidence>
<feature type="domain" description="CBM1" evidence="9">
    <location>
        <begin position="795"/>
        <end position="850"/>
    </location>
</feature>
<dbReference type="PANTHER" id="PTHR43739:SF2">
    <property type="entry name" value="OLIGOXYLOGLUCAN-REDUCING END-SPECIFIC XYLOGLUCANASE-RELATED"/>
    <property type="match status" value="1"/>
</dbReference>
<evidence type="ECO:0000256" key="7">
    <source>
        <dbReference type="ARBA" id="ARBA00037986"/>
    </source>
</evidence>
<sequence>MFRSAPLTALSVSAAATIVAAVSSQTYTWKNVKIGGGGGFVPNIVFNPSQKGLAFARTDIGGAYKLNSDDSWTPLLDFADDARWNYWGVDAIATDPVDPDRLYLATGMYTNSWDPNNGQILISTDQGETFTPSPLPFKVGGNMPGRGMGERLAIDPNSHNILFFGARSGNGLWKSTDYGASWTQIKNFPSVGTYVPDPTDTSGYNNDIMGLSWVTFDTTSGSSGKATPRIFVGVANKGSDNVFVSDDAGSTWTAVAGQNNTFIPHKGVLSVAEKALYVSYSDGAGPYDGTTGSVWKYNIANSTWTDITPVSGSDLYFGFGGVAVDVLRPGTIMVAALNSWWPDGQIFRSTDGGATWTGLWAWQSYPTLNRYYTYDDTLAPWIGPDRTITDLTMQIGWMMEGLSIDPFDSNHWLYGTGETIYGGHDLLKWDSGATRNITLKSLADGVEETSVQGLISPPTGAHLVSAIGDHLAGFVHNDLDKAPFVSFSNPTYSSSSDIDYAGNSPSTIVRVGTTTDGSQGKQVAISNDGGATWAQDYGAPDDVAGGKIAVSADGDTILWKTSSNGIMVSQYTNPFSAVSSLPSSAAIASDKKNNSIFYGADSSKFYLSTDGGKTFAVKGALGSSTSPFKVVVHPNVTGDIWVSTDKGLFHSTDTGSTFTTISGVSQAWAIALGAPKTSGGYPALFAAANISGVGYFRSDDAGVNWVKINDAAHGFGSASANCMAADLRIYGRVYIGTNGRGIFYGDASGTAPAPTSTATSTAVSSTSVTSSAPASSTITVQTTSSTSSAPSPTGSSAPLYGQCGGIGWTGATTCVCTSLVLVLFTVGADETHEAGATCAKQNDCKYNSCSSWERRLITSADYSQCVPS</sequence>
<feature type="signal peptide" evidence="8">
    <location>
        <begin position="1"/>
        <end position="21"/>
    </location>
</feature>
<organism evidence="10 11">
    <name type="scientific">Lentinus tigrinus ALCF2SS1-6</name>
    <dbReference type="NCBI Taxonomy" id="1328759"/>
    <lineage>
        <taxon>Eukaryota</taxon>
        <taxon>Fungi</taxon>
        <taxon>Dikarya</taxon>
        <taxon>Basidiomycota</taxon>
        <taxon>Agaricomycotina</taxon>
        <taxon>Agaricomycetes</taxon>
        <taxon>Polyporales</taxon>
        <taxon>Polyporaceae</taxon>
        <taxon>Lentinus</taxon>
    </lineage>
</organism>
<evidence type="ECO:0000256" key="5">
    <source>
        <dbReference type="ARBA" id="ARBA00023295"/>
    </source>
</evidence>
<reference evidence="10" key="1">
    <citation type="journal article" date="2018" name="Genome Biol. Evol.">
        <title>Genomics and development of Lentinus tigrinus, a white-rot wood-decaying mushroom with dimorphic fruiting bodies.</title>
        <authorList>
            <person name="Wu B."/>
            <person name="Xu Z."/>
            <person name="Knudson A."/>
            <person name="Carlson A."/>
            <person name="Chen N."/>
            <person name="Kovaka S."/>
            <person name="LaButti K."/>
            <person name="Lipzen A."/>
            <person name="Pennachio C."/>
            <person name="Riley R."/>
            <person name="Schakwitz W."/>
            <person name="Umezawa K."/>
            <person name="Ohm R.A."/>
            <person name="Grigoriev I.V."/>
            <person name="Nagy L.G."/>
            <person name="Gibbons J."/>
            <person name="Hibbett D."/>
        </authorList>
    </citation>
    <scope>NUCLEOTIDE SEQUENCE [LARGE SCALE GENOMIC DNA]</scope>
    <source>
        <strain evidence="10">ALCF2SS1-6</strain>
    </source>
</reference>
<evidence type="ECO:0000256" key="1">
    <source>
        <dbReference type="ARBA" id="ARBA00022729"/>
    </source>
</evidence>
<keyword evidence="2 10" id="KW-0378">Hydrolase</keyword>
<dbReference type="GO" id="GO:0010411">
    <property type="term" value="P:xyloglucan metabolic process"/>
    <property type="evidence" value="ECO:0007669"/>
    <property type="project" value="TreeGrafter"/>
</dbReference>
<dbReference type="STRING" id="1328759.A0A5C2SIM6"/>
<evidence type="ECO:0000256" key="4">
    <source>
        <dbReference type="ARBA" id="ARBA00023277"/>
    </source>
</evidence>
<gene>
    <name evidence="10" type="ORF">L227DRAFT_497952</name>
</gene>
<accession>A0A5C2SIM6</accession>
<proteinExistence type="inferred from homology"/>
<keyword evidence="1 8" id="KW-0732">Signal</keyword>
<keyword evidence="5" id="KW-0326">Glycosidase</keyword>
<dbReference type="EMBL" id="ML122257">
    <property type="protein sequence ID" value="RPD62999.1"/>
    <property type="molecule type" value="Genomic_DNA"/>
</dbReference>
<evidence type="ECO:0000256" key="8">
    <source>
        <dbReference type="SAM" id="SignalP"/>
    </source>
</evidence>
<keyword evidence="11" id="KW-1185">Reference proteome</keyword>
<keyword evidence="3" id="KW-0136">Cellulose degradation</keyword>
<dbReference type="OrthoDB" id="2151161at2759"/>
<keyword evidence="4" id="KW-0119">Carbohydrate metabolism</keyword>
<dbReference type="GO" id="GO:0030248">
    <property type="term" value="F:cellulose binding"/>
    <property type="evidence" value="ECO:0007669"/>
    <property type="project" value="InterPro"/>
</dbReference>
<dbReference type="InterPro" id="IPR000254">
    <property type="entry name" value="CBD"/>
</dbReference>
<keyword evidence="6" id="KW-0624">Polysaccharide degradation</keyword>
<dbReference type="GO" id="GO:0016798">
    <property type="term" value="F:hydrolase activity, acting on glycosyl bonds"/>
    <property type="evidence" value="ECO:0007669"/>
    <property type="project" value="UniProtKB-KW"/>
</dbReference>
<dbReference type="PROSITE" id="PS51164">
    <property type="entry name" value="CBM1_2"/>
    <property type="match status" value="1"/>
</dbReference>
<dbReference type="SUPFAM" id="SSF110296">
    <property type="entry name" value="Oligoxyloglucan reducing end-specific cellobiohydrolase"/>
    <property type="match status" value="2"/>
</dbReference>
<dbReference type="InterPro" id="IPR035971">
    <property type="entry name" value="CBD_sf"/>
</dbReference>
<dbReference type="PANTHER" id="PTHR43739">
    <property type="entry name" value="XYLOGLUCANASE (EUROFUNG)"/>
    <property type="match status" value="1"/>
</dbReference>
<dbReference type="GO" id="GO:0030245">
    <property type="term" value="P:cellulose catabolic process"/>
    <property type="evidence" value="ECO:0007669"/>
    <property type="project" value="UniProtKB-KW"/>
</dbReference>
<dbReference type="InterPro" id="IPR052025">
    <property type="entry name" value="Xyloglucanase_GH74"/>
</dbReference>
<dbReference type="GO" id="GO:0005576">
    <property type="term" value="C:extracellular region"/>
    <property type="evidence" value="ECO:0007669"/>
    <property type="project" value="InterPro"/>
</dbReference>
<protein>
    <submittedName>
        <fullName evidence="10">Oligoxyloglucan reducing end-specific cellobiohydrolase</fullName>
    </submittedName>
</protein>
<evidence type="ECO:0000256" key="3">
    <source>
        <dbReference type="ARBA" id="ARBA00023001"/>
    </source>
</evidence>
<dbReference type="FunFam" id="2.130.10.10:FF:000534">
    <property type="entry name" value="Xyloglucanase Xgh74A"/>
    <property type="match status" value="1"/>
</dbReference>
<dbReference type="InterPro" id="IPR015943">
    <property type="entry name" value="WD40/YVTN_repeat-like_dom_sf"/>
</dbReference>